<keyword evidence="3" id="KW-0934">Plastid</keyword>
<sequence>MIQTLQIFSALLVIILILPQNPPRQKVETWFWETGLFTNYQEAKRVIKLLTILTTIFFFMLTLALHKV</sequence>
<keyword evidence="1" id="KW-0472">Membrane</keyword>
<feature type="transmembrane region" description="Helical" evidence="1">
    <location>
        <begin position="46"/>
        <end position="65"/>
    </location>
</feature>
<name>A0A097KQU4_9CHLO</name>
<evidence type="ECO:0000313" key="3">
    <source>
        <dbReference type="EMBL" id="AIT95549.1"/>
    </source>
</evidence>
<proteinExistence type="predicted"/>
<organism evidence="3">
    <name type="scientific">Pseudochloris wilhelmii</name>
    <dbReference type="NCBI Taxonomy" id="1418016"/>
    <lineage>
        <taxon>Eukaryota</taxon>
        <taxon>Viridiplantae</taxon>
        <taxon>Chlorophyta</taxon>
        <taxon>core chlorophytes</taxon>
        <taxon>Trebouxiophyceae</taxon>
        <taxon>Chlorellales</taxon>
        <taxon>Chlorellaceae</taxon>
        <taxon>Pseudochloris</taxon>
    </lineage>
</organism>
<keyword evidence="1" id="KW-1133">Transmembrane helix</keyword>
<keyword evidence="1" id="KW-0812">Transmembrane</keyword>
<dbReference type="GeneID" id="22161084"/>
<gene>
    <name evidence="3" type="primary">ycf47</name>
</gene>
<evidence type="ECO:0000256" key="2">
    <source>
        <dbReference type="SAM" id="SignalP"/>
    </source>
</evidence>
<dbReference type="EMBL" id="KM462886">
    <property type="protein sequence ID" value="AIT95549.1"/>
    <property type="molecule type" value="Genomic_DNA"/>
</dbReference>
<dbReference type="AlphaFoldDB" id="A0A097KQU4"/>
<dbReference type="RefSeq" id="YP_009106711.1">
    <property type="nucleotide sequence ID" value="NC_025547.1"/>
</dbReference>
<accession>A0A097KQU4</accession>
<feature type="chain" id="PRO_5001931322" evidence="2">
    <location>
        <begin position="20"/>
        <end position="68"/>
    </location>
</feature>
<evidence type="ECO:0000256" key="1">
    <source>
        <dbReference type="SAM" id="Phobius"/>
    </source>
</evidence>
<feature type="signal peptide" evidence="2">
    <location>
        <begin position="1"/>
        <end position="19"/>
    </location>
</feature>
<protein>
    <submittedName>
        <fullName evidence="3">Hypothetical chloroplast RF47</fullName>
    </submittedName>
</protein>
<geneLocation type="chloroplast" evidence="3"/>
<keyword evidence="3" id="KW-0150">Chloroplast</keyword>
<reference evidence="3" key="1">
    <citation type="journal article" date="2014" name="BMC Evol. Biol.">
        <title>Chloroplast phylogenomic analysis resolves deep-level relationships within the green algal class Trebouxiophyceae.</title>
        <authorList>
            <person name="Lemieux C."/>
            <person name="Otis C."/>
            <person name="Turmel M."/>
        </authorList>
    </citation>
    <scope>NUCLEOTIDE SEQUENCE</scope>
</reference>
<keyword evidence="2" id="KW-0732">Signal</keyword>